<evidence type="ECO:0008006" key="3">
    <source>
        <dbReference type="Google" id="ProtNLM"/>
    </source>
</evidence>
<keyword evidence="2" id="KW-1185">Reference proteome</keyword>
<sequence length="113" mass="12294">MKDRHGTRNGVPIDPHRPSAPLFGLGSVYATPAVLQHLKQHGRRPSELIGYHAGGDWGHVPPAEAAANDRSIQDGSRILSAYLVEGRRIWVITDAANDNGARTSTVLLFAEEY</sequence>
<proteinExistence type="predicted"/>
<evidence type="ECO:0000313" key="2">
    <source>
        <dbReference type="Proteomes" id="UP000318199"/>
    </source>
</evidence>
<accession>A0A562ZWK8</accession>
<dbReference type="EMBL" id="VOBQ01000002">
    <property type="protein sequence ID" value="TWO72980.1"/>
    <property type="molecule type" value="Genomic_DNA"/>
</dbReference>
<name>A0A562ZWK8_9BURK</name>
<organism evidence="1 2">
    <name type="scientific">Caenimonas sedimenti</name>
    <dbReference type="NCBI Taxonomy" id="2596921"/>
    <lineage>
        <taxon>Bacteria</taxon>
        <taxon>Pseudomonadati</taxon>
        <taxon>Pseudomonadota</taxon>
        <taxon>Betaproteobacteria</taxon>
        <taxon>Burkholderiales</taxon>
        <taxon>Comamonadaceae</taxon>
        <taxon>Caenimonas</taxon>
    </lineage>
</organism>
<evidence type="ECO:0000313" key="1">
    <source>
        <dbReference type="EMBL" id="TWO72980.1"/>
    </source>
</evidence>
<dbReference type="Proteomes" id="UP000318199">
    <property type="component" value="Unassembled WGS sequence"/>
</dbReference>
<protein>
    <recommendedName>
        <fullName evidence="3">Type I restriction endonuclease subunit M</fullName>
    </recommendedName>
</protein>
<dbReference type="OrthoDB" id="5522207at2"/>
<comment type="caution">
    <text evidence="1">The sequence shown here is derived from an EMBL/GenBank/DDBJ whole genome shotgun (WGS) entry which is preliminary data.</text>
</comment>
<dbReference type="AlphaFoldDB" id="A0A562ZWK8"/>
<gene>
    <name evidence="1" type="ORF">FN976_01710</name>
</gene>
<reference evidence="1 2" key="1">
    <citation type="submission" date="2019-07" db="EMBL/GenBank/DDBJ databases">
        <title>Caenimonas sedimenti sp. nov., isolated from activated sludge.</title>
        <authorList>
            <person name="Xu J."/>
        </authorList>
    </citation>
    <scope>NUCLEOTIDE SEQUENCE [LARGE SCALE GENOMIC DNA]</scope>
    <source>
        <strain evidence="1 2">HX-9-20</strain>
    </source>
</reference>